<evidence type="ECO:0000256" key="1">
    <source>
        <dbReference type="ARBA" id="ARBA00004123"/>
    </source>
</evidence>
<dbReference type="PROSITE" id="PS00463">
    <property type="entry name" value="ZN2_CY6_FUNGAL_1"/>
    <property type="match status" value="1"/>
</dbReference>
<feature type="region of interest" description="Disordered" evidence="4">
    <location>
        <begin position="1"/>
        <end position="194"/>
    </location>
</feature>
<feature type="compositionally biased region" description="Low complexity" evidence="4">
    <location>
        <begin position="146"/>
        <end position="160"/>
    </location>
</feature>
<dbReference type="SUPFAM" id="SSF57701">
    <property type="entry name" value="Zn2/Cys6 DNA-binding domain"/>
    <property type="match status" value="1"/>
</dbReference>
<feature type="compositionally biased region" description="Low complexity" evidence="4">
    <location>
        <begin position="392"/>
        <end position="406"/>
    </location>
</feature>
<dbReference type="EMBL" id="KV428063">
    <property type="protein sequence ID" value="KZT38426.1"/>
    <property type="molecule type" value="Genomic_DNA"/>
</dbReference>
<feature type="region of interest" description="Disordered" evidence="4">
    <location>
        <begin position="295"/>
        <end position="429"/>
    </location>
</feature>
<dbReference type="Pfam" id="PF00172">
    <property type="entry name" value="Zn_clus"/>
    <property type="match status" value="1"/>
</dbReference>
<dbReference type="SMART" id="SM00906">
    <property type="entry name" value="Fungal_trans"/>
    <property type="match status" value="1"/>
</dbReference>
<dbReference type="InterPro" id="IPR001138">
    <property type="entry name" value="Zn2Cys6_DnaBD"/>
</dbReference>
<dbReference type="Gene3D" id="4.10.240.10">
    <property type="entry name" value="Zn(2)-C6 fungal-type DNA-binding domain"/>
    <property type="match status" value="1"/>
</dbReference>
<feature type="compositionally biased region" description="Basic residues" evidence="4">
    <location>
        <begin position="415"/>
        <end position="424"/>
    </location>
</feature>
<dbReference type="GO" id="GO:0005634">
    <property type="term" value="C:nucleus"/>
    <property type="evidence" value="ECO:0007669"/>
    <property type="project" value="UniProtKB-SubCell"/>
</dbReference>
<feature type="compositionally biased region" description="Low complexity" evidence="4">
    <location>
        <begin position="466"/>
        <end position="479"/>
    </location>
</feature>
<feature type="domain" description="Zn(2)-C6 fungal-type" evidence="5">
    <location>
        <begin position="194"/>
        <end position="225"/>
    </location>
</feature>
<proteinExistence type="predicted"/>
<keyword evidence="2" id="KW-0479">Metal-binding</keyword>
<feature type="compositionally biased region" description="Pro residues" evidence="4">
    <location>
        <begin position="11"/>
        <end position="28"/>
    </location>
</feature>
<feature type="compositionally biased region" description="Pro residues" evidence="4">
    <location>
        <begin position="41"/>
        <end position="58"/>
    </location>
</feature>
<feature type="compositionally biased region" description="Polar residues" evidence="4">
    <location>
        <begin position="510"/>
        <end position="523"/>
    </location>
</feature>
<dbReference type="GO" id="GO:0008270">
    <property type="term" value="F:zinc ion binding"/>
    <property type="evidence" value="ECO:0007669"/>
    <property type="project" value="InterPro"/>
</dbReference>
<feature type="compositionally biased region" description="Pro residues" evidence="4">
    <location>
        <begin position="295"/>
        <end position="320"/>
    </location>
</feature>
<dbReference type="PANTHER" id="PTHR31001">
    <property type="entry name" value="UNCHARACTERIZED TRANSCRIPTIONAL REGULATORY PROTEIN"/>
    <property type="match status" value="1"/>
</dbReference>
<feature type="compositionally biased region" description="Polar residues" evidence="4">
    <location>
        <begin position="1145"/>
        <end position="1164"/>
    </location>
</feature>
<dbReference type="AlphaFoldDB" id="A0A166DE88"/>
<feature type="compositionally biased region" description="Pro residues" evidence="4">
    <location>
        <begin position="375"/>
        <end position="387"/>
    </location>
</feature>
<keyword evidence="7" id="KW-1185">Reference proteome</keyword>
<dbReference type="GO" id="GO:0000981">
    <property type="term" value="F:DNA-binding transcription factor activity, RNA polymerase II-specific"/>
    <property type="evidence" value="ECO:0007669"/>
    <property type="project" value="InterPro"/>
</dbReference>
<evidence type="ECO:0000313" key="7">
    <source>
        <dbReference type="Proteomes" id="UP000076798"/>
    </source>
</evidence>
<dbReference type="InterPro" id="IPR050613">
    <property type="entry name" value="Sec_Metabolite_Reg"/>
</dbReference>
<evidence type="ECO:0000256" key="2">
    <source>
        <dbReference type="ARBA" id="ARBA00022723"/>
    </source>
</evidence>
<dbReference type="PROSITE" id="PS50048">
    <property type="entry name" value="ZN2_CY6_FUNGAL_2"/>
    <property type="match status" value="1"/>
</dbReference>
<name>A0A166DE88_9AGAM</name>
<keyword evidence="3" id="KW-0539">Nucleus</keyword>
<feature type="compositionally biased region" description="Low complexity" evidence="4">
    <location>
        <begin position="1"/>
        <end position="10"/>
    </location>
</feature>
<dbReference type="InterPro" id="IPR036864">
    <property type="entry name" value="Zn2-C6_fun-type_DNA-bd_sf"/>
</dbReference>
<accession>A0A166DE88</accession>
<feature type="region of interest" description="Disordered" evidence="4">
    <location>
        <begin position="1084"/>
        <end position="1178"/>
    </location>
</feature>
<evidence type="ECO:0000259" key="5">
    <source>
        <dbReference type="PROSITE" id="PS50048"/>
    </source>
</evidence>
<feature type="compositionally biased region" description="Low complexity" evidence="4">
    <location>
        <begin position="524"/>
        <end position="584"/>
    </location>
</feature>
<gene>
    <name evidence="6" type="ORF">SISSUDRAFT_1046973</name>
</gene>
<comment type="subcellular location">
    <subcellularLocation>
        <location evidence="1">Nucleus</location>
    </subcellularLocation>
</comment>
<feature type="compositionally biased region" description="Low complexity" evidence="4">
    <location>
        <begin position="128"/>
        <end position="137"/>
    </location>
</feature>
<dbReference type="CDD" id="cd00067">
    <property type="entry name" value="GAL4"/>
    <property type="match status" value="1"/>
</dbReference>
<evidence type="ECO:0000256" key="4">
    <source>
        <dbReference type="SAM" id="MobiDB-lite"/>
    </source>
</evidence>
<organism evidence="6 7">
    <name type="scientific">Sistotremastrum suecicum HHB10207 ss-3</name>
    <dbReference type="NCBI Taxonomy" id="1314776"/>
    <lineage>
        <taxon>Eukaryota</taxon>
        <taxon>Fungi</taxon>
        <taxon>Dikarya</taxon>
        <taxon>Basidiomycota</taxon>
        <taxon>Agaricomycotina</taxon>
        <taxon>Agaricomycetes</taxon>
        <taxon>Sistotremastrales</taxon>
        <taxon>Sistotremastraceae</taxon>
        <taxon>Sistotremastrum</taxon>
    </lineage>
</organism>
<feature type="region of interest" description="Disordered" evidence="4">
    <location>
        <begin position="451"/>
        <end position="584"/>
    </location>
</feature>
<dbReference type="PANTHER" id="PTHR31001:SF89">
    <property type="entry name" value="ZN(2)-C6 FUNGAL-TYPE DOMAIN-CONTAINING PROTEIN"/>
    <property type="match status" value="1"/>
</dbReference>
<feature type="compositionally biased region" description="Low complexity" evidence="4">
    <location>
        <begin position="357"/>
        <end position="374"/>
    </location>
</feature>
<protein>
    <recommendedName>
        <fullName evidence="5">Zn(2)-C6 fungal-type domain-containing protein</fullName>
    </recommendedName>
</protein>
<feature type="compositionally biased region" description="Basic and acidic residues" evidence="4">
    <location>
        <begin position="1110"/>
        <end position="1119"/>
    </location>
</feature>
<dbReference type="GO" id="GO:0003677">
    <property type="term" value="F:DNA binding"/>
    <property type="evidence" value="ECO:0007669"/>
    <property type="project" value="InterPro"/>
</dbReference>
<dbReference type="Proteomes" id="UP000076798">
    <property type="component" value="Unassembled WGS sequence"/>
</dbReference>
<reference evidence="6 7" key="1">
    <citation type="journal article" date="2016" name="Mol. Biol. Evol.">
        <title>Comparative Genomics of Early-Diverging Mushroom-Forming Fungi Provides Insights into the Origins of Lignocellulose Decay Capabilities.</title>
        <authorList>
            <person name="Nagy L.G."/>
            <person name="Riley R."/>
            <person name="Tritt A."/>
            <person name="Adam C."/>
            <person name="Daum C."/>
            <person name="Floudas D."/>
            <person name="Sun H."/>
            <person name="Yadav J.S."/>
            <person name="Pangilinan J."/>
            <person name="Larsson K.H."/>
            <person name="Matsuura K."/>
            <person name="Barry K."/>
            <person name="Labutti K."/>
            <person name="Kuo R."/>
            <person name="Ohm R.A."/>
            <person name="Bhattacharya S.S."/>
            <person name="Shirouzu T."/>
            <person name="Yoshinaga Y."/>
            <person name="Martin F.M."/>
            <person name="Grigoriev I.V."/>
            <person name="Hibbett D.S."/>
        </authorList>
    </citation>
    <scope>NUCLEOTIDE SEQUENCE [LARGE SCALE GENOMIC DNA]</scope>
    <source>
        <strain evidence="6 7">HHB10207 ss-3</strain>
    </source>
</reference>
<dbReference type="GO" id="GO:0006351">
    <property type="term" value="P:DNA-templated transcription"/>
    <property type="evidence" value="ECO:0007669"/>
    <property type="project" value="InterPro"/>
</dbReference>
<dbReference type="CDD" id="cd12148">
    <property type="entry name" value="fungal_TF_MHR"/>
    <property type="match status" value="1"/>
</dbReference>
<feature type="compositionally biased region" description="Low complexity" evidence="4">
    <location>
        <begin position="29"/>
        <end position="40"/>
    </location>
</feature>
<dbReference type="SMART" id="SM00066">
    <property type="entry name" value="GAL4"/>
    <property type="match status" value="1"/>
</dbReference>
<sequence>MAGSANQPPGENGPPGPPGNQGGPPPQPQQGQPHPSQLYQQPPPQHHPQHSPHPPPPHQQNHGPHNPHHPHPQQPPPQQHMMMQYADPSTVGYGVHHQVAPGAQVSHPQHPPHHQQAAHLQPPPPPQFQQHPQQHQQNPPPPRSRGPMSAGPSSMAPPSSTDGMGNESDDGEGGQGDGSPDAPQKRKRRRQALSCTECKRRKIKCDRQNPCGPCSRRGEHDKCKWHVIEPIEKFVTRSEYDDLKAKIENLEAVITQLTGQPIPSFAYPPPLPGQPAGMPIAVGPSGQPLVGGMAPPPPHLLAPKGPIPPNIPPGHMPPPGGYVWATPMSHPGPPHQQGPPPNQQGGPQPMVVDPSLQGHPSQQQPSPQQSQQQPQQPPQQSQPPPQQGGPEGQPSDGQPQPQQGGSSKKGEAQTHQHHQPHHTMIHPDGQMTEMNQVEGAVGTGEMRLRRTLDIPNPNSSKDNRHNITSTISNNNASGVVGDGPGNGNGNGEEGGNRSRSRGNEEDNIPNARNISIAQNGVHTNPNNNNHHSSLSSSLSSPYPHPFTSHSHSSQSQSLIHPSHLPHVPSRSQSHSPSSQSLTGSLRIIPHFPDSTISHLGLGANPGGSLGVSISINSTHPTSLSPTSISHILRNIIPSISQSAINFFFDFVRFGGLCGLAAIVGRREIQAIADEYNLWLSTDSGAHGERKDGYVQKPSHAQMALLWIVLYHGYSSMDMFDNRFKGLISSLDEFHQVSIALFHSCQDELAHVDLASTREVEVLQAIILLSAIPLTLSSPSWQYFSMTTLLATRLAQNLRLSHLGYEHNSDPSQIHHRETLRRIWHALVILDWSYAHHLPYPGSSLIVARHFDTATPLDINLDDLDTASSALYSDRSLRKIPNEVAILRMWIGIARFENLLDIHMETKDSAKERAAVDDFEKGLRAVWEELPVYLKWRDEELERQHPAIFWQRSSVTIAFNIRLITLYRRYLVPVPQGKPNGAISQSRARKVSVYAAEKIIDLTLEMNKIEFVGRRWWGVLLHSFRAAVILLLDNHLVKEVNRKHTILLSRAERILAISQILLSASSLSPIARKASLVLRHFLDESGNPTVHSAPPSTRPRDPNASVDWEEAPEKRPKIDEMNPFGSSHHTRKSHSPLPPTIPSTPDEATSGSPMDQSSDNMSSKESSTDNHNRGSPLPVYPWHAILDLELDVEVEESTLNA</sequence>
<evidence type="ECO:0000313" key="6">
    <source>
        <dbReference type="EMBL" id="KZT38426.1"/>
    </source>
</evidence>
<feature type="compositionally biased region" description="Pro residues" evidence="4">
    <location>
        <begin position="330"/>
        <end position="342"/>
    </location>
</feature>
<evidence type="ECO:0000256" key="3">
    <source>
        <dbReference type="ARBA" id="ARBA00023242"/>
    </source>
</evidence>
<dbReference type="STRING" id="1314776.A0A166DE88"/>
<feature type="compositionally biased region" description="Gly residues" evidence="4">
    <location>
        <begin position="480"/>
        <end position="493"/>
    </location>
</feature>
<dbReference type="OrthoDB" id="424974at2759"/>
<dbReference type="InterPro" id="IPR007219">
    <property type="entry name" value="XnlR_reg_dom"/>
</dbReference>